<evidence type="ECO:0000256" key="1">
    <source>
        <dbReference type="SAM" id="Phobius"/>
    </source>
</evidence>
<sequence>MRHAPPVGVDIKIWGGLFLIVGTIDLIVMAWFPAAALNLFGATVTGPASFLIKLHSPAVYLLIGYGFLWLRPWAWGLSLAYAGFGMVSETMNQLAFGFHVVRSGFIATTLLFSLYLIWRRAVFVDEPMSDSKSKRASQELL</sequence>
<dbReference type="EMBL" id="OUNR01000012">
    <property type="protein sequence ID" value="SPP64473.1"/>
    <property type="molecule type" value="Genomic_DNA"/>
</dbReference>
<organism evidence="2 3">
    <name type="scientific">Nitrospira lenta</name>
    <dbReference type="NCBI Taxonomy" id="1436998"/>
    <lineage>
        <taxon>Bacteria</taxon>
        <taxon>Pseudomonadati</taxon>
        <taxon>Nitrospirota</taxon>
        <taxon>Nitrospiria</taxon>
        <taxon>Nitrospirales</taxon>
        <taxon>Nitrospiraceae</taxon>
        <taxon>Nitrospira</taxon>
    </lineage>
</organism>
<dbReference type="OrthoDB" id="9787002at2"/>
<keyword evidence="1" id="KW-0472">Membrane</keyword>
<accession>A0A330L3Y5</accession>
<reference evidence="3" key="1">
    <citation type="submission" date="2018-04" db="EMBL/GenBank/DDBJ databases">
        <authorList>
            <person name="Lucker S."/>
            <person name="Sakoula D."/>
        </authorList>
    </citation>
    <scope>NUCLEOTIDE SEQUENCE [LARGE SCALE GENOMIC DNA]</scope>
</reference>
<keyword evidence="3" id="KW-1185">Reference proteome</keyword>
<name>A0A330L3Y5_9BACT</name>
<feature type="transmembrane region" description="Helical" evidence="1">
    <location>
        <begin position="96"/>
        <end position="118"/>
    </location>
</feature>
<dbReference type="RefSeq" id="WP_121988867.1">
    <property type="nucleotide sequence ID" value="NZ_OUNR01000012.1"/>
</dbReference>
<evidence type="ECO:0000313" key="2">
    <source>
        <dbReference type="EMBL" id="SPP64473.1"/>
    </source>
</evidence>
<evidence type="ECO:0000313" key="3">
    <source>
        <dbReference type="Proteomes" id="UP000248168"/>
    </source>
</evidence>
<evidence type="ECO:0008006" key="4">
    <source>
        <dbReference type="Google" id="ProtNLM"/>
    </source>
</evidence>
<protein>
    <recommendedName>
        <fullName evidence="4">DUF2127 domain-containing protein</fullName>
    </recommendedName>
</protein>
<gene>
    <name evidence="2" type="ORF">NITLEN_20113</name>
</gene>
<dbReference type="AlphaFoldDB" id="A0A330L3Y5"/>
<feature type="transmembrane region" description="Helical" evidence="1">
    <location>
        <begin position="13"/>
        <end position="37"/>
    </location>
</feature>
<proteinExistence type="predicted"/>
<dbReference type="Proteomes" id="UP000248168">
    <property type="component" value="Unassembled WGS sequence"/>
</dbReference>
<feature type="transmembrane region" description="Helical" evidence="1">
    <location>
        <begin position="58"/>
        <end position="84"/>
    </location>
</feature>
<keyword evidence="1" id="KW-1133">Transmembrane helix</keyword>
<dbReference type="InParanoid" id="A0A330L3Y5"/>
<keyword evidence="1" id="KW-0812">Transmembrane</keyword>